<evidence type="ECO:0008006" key="5">
    <source>
        <dbReference type="Google" id="ProtNLM"/>
    </source>
</evidence>
<dbReference type="Proteomes" id="UP000536179">
    <property type="component" value="Unassembled WGS sequence"/>
</dbReference>
<keyword evidence="2" id="KW-0812">Transmembrane</keyword>
<evidence type="ECO:0000256" key="1">
    <source>
        <dbReference type="SAM" id="MobiDB-lite"/>
    </source>
</evidence>
<comment type="caution">
    <text evidence="3">The sequence shown here is derived from an EMBL/GenBank/DDBJ whole genome shotgun (WGS) entry which is preliminary data.</text>
</comment>
<reference evidence="3 4" key="1">
    <citation type="submission" date="2020-08" db="EMBL/GenBank/DDBJ databases">
        <title>Genomic Encyclopedia of Type Strains, Phase III (KMG-III): the genomes of soil and plant-associated and newly described type strains.</title>
        <authorList>
            <person name="Whitman W."/>
        </authorList>
    </citation>
    <scope>NUCLEOTIDE SEQUENCE [LARGE SCALE GENOMIC DNA]</scope>
    <source>
        <strain evidence="3 4">CECT 8075</strain>
    </source>
</reference>
<dbReference type="AlphaFoldDB" id="A0A7W5H6C9"/>
<protein>
    <recommendedName>
        <fullName evidence="5">AsmA-like C-terminal domain-containing protein</fullName>
    </recommendedName>
</protein>
<dbReference type="EMBL" id="JACHXU010000010">
    <property type="protein sequence ID" value="MBB3207324.1"/>
    <property type="molecule type" value="Genomic_DNA"/>
</dbReference>
<accession>A0A7W5H6C9</accession>
<gene>
    <name evidence="3" type="ORF">FHS27_003145</name>
</gene>
<feature type="transmembrane region" description="Helical" evidence="2">
    <location>
        <begin position="12"/>
        <end position="36"/>
    </location>
</feature>
<keyword evidence="2" id="KW-1133">Transmembrane helix</keyword>
<feature type="region of interest" description="Disordered" evidence="1">
    <location>
        <begin position="418"/>
        <end position="457"/>
    </location>
</feature>
<evidence type="ECO:0000313" key="3">
    <source>
        <dbReference type="EMBL" id="MBB3207324.1"/>
    </source>
</evidence>
<keyword evidence="2" id="KW-0472">Membrane</keyword>
<dbReference type="RefSeq" id="WP_184305688.1">
    <property type="nucleotide sequence ID" value="NZ_JACHXU010000010.1"/>
</dbReference>
<keyword evidence="4" id="KW-1185">Reference proteome</keyword>
<proteinExistence type="predicted"/>
<name>A0A7W5H6C9_9BACT</name>
<evidence type="ECO:0000313" key="4">
    <source>
        <dbReference type="Proteomes" id="UP000536179"/>
    </source>
</evidence>
<evidence type="ECO:0000256" key="2">
    <source>
        <dbReference type="SAM" id="Phobius"/>
    </source>
</evidence>
<sequence>MHERTTRAIARWLFVGCCAVPTVLTMFAILVTWTPWYDNRARHALEDHVALLTGLHVEIGDFERADPSTWRLSDVRLADPETLRTVATVRTVCWISQSDSTVIRLSQPEIRVETLDQVATLVHHRFLCRPDQTRVPVRIAADDVTLRGQSTAQTLQDFDAYLETRDDVVWATVRCIPAGQRPDSEGVQIEVTRDRSVSPPMTSWSLQTGEMRMPLAVMADYYPFVSRLGADATFDGTFSASRQDGVAADAWSISTTGHFRNVDLAQLTQELPHRVTGRGDVAIDRCQLERDGSVNVAGQLIVNEGWMSASILPRLAEDLGCELTVPIQDDFAFDALALRFDLYAAQLKVEGVCRELSGRQWLPSDVVVSAGGQPIVLSRGGWLPATNLARLIAPAHSVTIPISHQTTGLLEILRPPRHALPGSVHPQTPMDENAEPAARIGRLQPWRDQSEPISQPR</sequence>
<organism evidence="3 4">
    <name type="scientific">Aporhodopirellula rubra</name>
    <dbReference type="NCBI Taxonomy" id="980271"/>
    <lineage>
        <taxon>Bacteria</taxon>
        <taxon>Pseudomonadati</taxon>
        <taxon>Planctomycetota</taxon>
        <taxon>Planctomycetia</taxon>
        <taxon>Pirellulales</taxon>
        <taxon>Pirellulaceae</taxon>
        <taxon>Aporhodopirellula</taxon>
    </lineage>
</organism>